<dbReference type="Pfam" id="PF00270">
    <property type="entry name" value="DEAD"/>
    <property type="match status" value="1"/>
</dbReference>
<keyword evidence="4" id="KW-0067">ATP-binding</keyword>
<dbReference type="SUPFAM" id="SSF52540">
    <property type="entry name" value="P-loop containing nucleoside triphosphate hydrolases"/>
    <property type="match status" value="1"/>
</dbReference>
<dbReference type="PROSITE" id="PS51194">
    <property type="entry name" value="HELICASE_CTER"/>
    <property type="match status" value="1"/>
</dbReference>
<reference evidence="7" key="1">
    <citation type="submission" date="2022-10" db="EMBL/GenBank/DDBJ databases">
        <title>Cytochrome P450 Catalyzes Benzene Ring Formation in the Biosynthesis of Trialkyl-Substituted Aromatic Polyketides.</title>
        <authorList>
            <person name="Zhao E."/>
            <person name="Ge H."/>
        </authorList>
    </citation>
    <scope>NUCLEOTIDE SEQUENCE</scope>
    <source>
        <strain evidence="7">NA0869</strain>
    </source>
</reference>
<evidence type="ECO:0000313" key="8">
    <source>
        <dbReference type="Proteomes" id="UP001163878"/>
    </source>
</evidence>
<dbReference type="CDD" id="cd18793">
    <property type="entry name" value="SF2_C_SNF"/>
    <property type="match status" value="1"/>
</dbReference>
<accession>A0ABY6IF19</accession>
<dbReference type="InterPro" id="IPR027417">
    <property type="entry name" value="P-loop_NTPase"/>
</dbReference>
<dbReference type="RefSeq" id="WP_264248845.1">
    <property type="nucleotide sequence ID" value="NZ_CP107567.1"/>
</dbReference>
<dbReference type="EMBL" id="CP107567">
    <property type="protein sequence ID" value="UYQ65611.1"/>
    <property type="molecule type" value="Genomic_DNA"/>
</dbReference>
<evidence type="ECO:0000256" key="3">
    <source>
        <dbReference type="ARBA" id="ARBA00022806"/>
    </source>
</evidence>
<evidence type="ECO:0000313" key="7">
    <source>
        <dbReference type="EMBL" id="UYQ65611.1"/>
    </source>
</evidence>
<evidence type="ECO:0000256" key="2">
    <source>
        <dbReference type="ARBA" id="ARBA00022801"/>
    </source>
</evidence>
<dbReference type="InterPro" id="IPR038718">
    <property type="entry name" value="SNF2-like_sf"/>
</dbReference>
<dbReference type="InterPro" id="IPR001650">
    <property type="entry name" value="Helicase_C-like"/>
</dbReference>
<dbReference type="PANTHER" id="PTHR45766:SF6">
    <property type="entry name" value="SWI_SNF-RELATED MATRIX-ASSOCIATED ACTIN-DEPENDENT REGULATOR OF CHROMATIN SUBFAMILY A-LIKE PROTEIN 1"/>
    <property type="match status" value="1"/>
</dbReference>
<evidence type="ECO:0000256" key="1">
    <source>
        <dbReference type="ARBA" id="ARBA00022741"/>
    </source>
</evidence>
<dbReference type="Gene3D" id="3.40.50.10810">
    <property type="entry name" value="Tandem AAA-ATPase domain"/>
    <property type="match status" value="1"/>
</dbReference>
<dbReference type="CDD" id="cd18011">
    <property type="entry name" value="DEXDc_RapA"/>
    <property type="match status" value="1"/>
</dbReference>
<keyword evidence="2" id="KW-0378">Hydrolase</keyword>
<gene>
    <name evidence="7" type="ORF">OGH68_31900</name>
</gene>
<keyword evidence="8" id="KW-1185">Reference proteome</keyword>
<dbReference type="SMART" id="SM00487">
    <property type="entry name" value="DEXDc"/>
    <property type="match status" value="1"/>
</dbReference>
<dbReference type="Gene3D" id="3.40.50.300">
    <property type="entry name" value="P-loop containing nucleotide triphosphate hydrolases"/>
    <property type="match status" value="1"/>
</dbReference>
<evidence type="ECO:0000259" key="6">
    <source>
        <dbReference type="PROSITE" id="PS51194"/>
    </source>
</evidence>
<evidence type="ECO:0000259" key="5">
    <source>
        <dbReference type="PROSITE" id="PS51192"/>
    </source>
</evidence>
<feature type="domain" description="Helicase ATP-binding" evidence="5">
    <location>
        <begin position="108"/>
        <end position="286"/>
    </location>
</feature>
<keyword evidence="1" id="KW-0547">Nucleotide-binding</keyword>
<dbReference type="InterPro" id="IPR014001">
    <property type="entry name" value="Helicase_ATP-bd"/>
</dbReference>
<name>A0ABY6IF19_STRPE</name>
<dbReference type="SMART" id="SM00490">
    <property type="entry name" value="HELICc"/>
    <property type="match status" value="1"/>
</dbReference>
<protein>
    <submittedName>
        <fullName evidence="7">Helicase-related protein</fullName>
    </submittedName>
</protein>
<dbReference type="Pfam" id="PF00271">
    <property type="entry name" value="Helicase_C"/>
    <property type="match status" value="1"/>
</dbReference>
<keyword evidence="3 7" id="KW-0347">Helicase</keyword>
<organism evidence="7 8">
    <name type="scientific">Streptomyces peucetius</name>
    <dbReference type="NCBI Taxonomy" id="1950"/>
    <lineage>
        <taxon>Bacteria</taxon>
        <taxon>Bacillati</taxon>
        <taxon>Actinomycetota</taxon>
        <taxon>Actinomycetes</taxon>
        <taxon>Kitasatosporales</taxon>
        <taxon>Streptomycetaceae</taxon>
        <taxon>Streptomyces</taxon>
    </lineage>
</organism>
<dbReference type="InterPro" id="IPR049730">
    <property type="entry name" value="SNF2/RAD54-like_C"/>
</dbReference>
<dbReference type="InterPro" id="IPR011545">
    <property type="entry name" value="DEAD/DEAH_box_helicase_dom"/>
</dbReference>
<dbReference type="Proteomes" id="UP001163878">
    <property type="component" value="Chromosome"/>
</dbReference>
<sequence>MALTYSAGSLVTARGREWVVLPESASDMLVLRPLGGSDDDIAAVFPAFEDVRGAEFAAPEPSDLGDQRAAGLLRTALRIGFRSGAGPFRSLAGIAVEPRAYQLVPLLMALRQQTVRMLISDDVGIGKTVEAGLVASELLAQGEATGLAVLCSPALAEQWQGELRSKFGIDAELVLSSTVSRLERGLDLGQSLFDKYPHVIVSTDFIKSTRHRDDFVRHCPDLVIVDEAHTCVAADDAAAGAQNQLRYELLKRVAADTERHLLLVTATPHSGKESAFRNLLGLVKPELARVDLDSEAGRRLLAQHFVARKRADVRQYLTKEDGLSDDSLAEKTAFPSDRYFKDETYKLAPAYRALLDDAIAYASERVEAAGEQGKREARIAWWSAIALLRSLVSSPRAAYQTLRTRSAAAVAASAEEADRLGAPLTSDSADNDALEGMDVAPGAETEESDENAGSRLAELADRAKALEGPEGDLKLKALIKHLKGLLADGHNPIVFCRYIPTAEYLADQLSNDPQTKKRGPLGAKTVVKAVTGTLSPQQRIERIEELAAEAGPDAAARRVLIATDCLSEGVNLQHHFDAVLHYDLAWNPTRHDQREGRVDRYGQKKDQVRVITLYGDDNGIDGKVLEVLIKKHRQIKKDLGISVSVPDEMSTGVTDAIVEWLLLRGREGEQQTLFGADSFQQSFGDLEKDWNSAAEREKASRSRFAQRSIHPQEVAREVASVREALGSAGEIETFVRESLGALGGVLLDAGSDFTAEVGGTPAGLRDALAPVVGAEVVEKDRPIPFRHDPAVARGEAALVRTDPVVGALAGHVLNAALDKDAEGVRPARRCGVITTDAVDTRTTLLLVRYRFHLTLPSRSGEKQLVAEDARLLAFRGAPKNAEWLTQEEAVALLDATASDNTPADFGERTMTRILGQLDVVTEHLESYADELAVELDASHRRVRAASGEIVRGLTVTPQKPADVLGAYVYMPAAVSGEAAA</sequence>
<dbReference type="GO" id="GO:0004386">
    <property type="term" value="F:helicase activity"/>
    <property type="evidence" value="ECO:0007669"/>
    <property type="project" value="UniProtKB-KW"/>
</dbReference>
<dbReference type="InterPro" id="IPR057342">
    <property type="entry name" value="DEXDc_RapA"/>
</dbReference>
<proteinExistence type="predicted"/>
<dbReference type="PANTHER" id="PTHR45766">
    <property type="entry name" value="DNA ANNEALING HELICASE AND ENDONUCLEASE ZRANB3 FAMILY MEMBER"/>
    <property type="match status" value="1"/>
</dbReference>
<feature type="domain" description="Helicase C-terminal" evidence="6">
    <location>
        <begin position="474"/>
        <end position="643"/>
    </location>
</feature>
<dbReference type="PROSITE" id="PS51192">
    <property type="entry name" value="HELICASE_ATP_BIND_1"/>
    <property type="match status" value="1"/>
</dbReference>
<evidence type="ECO:0000256" key="4">
    <source>
        <dbReference type="ARBA" id="ARBA00022840"/>
    </source>
</evidence>